<evidence type="ECO:0000313" key="3">
    <source>
        <dbReference type="Proteomes" id="UP000800200"/>
    </source>
</evidence>
<dbReference type="Pfam" id="PF23226">
    <property type="entry name" value="Exo_endo_phos_PGAP2IP"/>
    <property type="match status" value="1"/>
</dbReference>
<reference evidence="2" key="1">
    <citation type="journal article" date="2020" name="Stud. Mycol.">
        <title>101 Dothideomycetes genomes: a test case for predicting lifestyles and emergence of pathogens.</title>
        <authorList>
            <person name="Haridas S."/>
            <person name="Albert R."/>
            <person name="Binder M."/>
            <person name="Bloem J."/>
            <person name="Labutti K."/>
            <person name="Salamov A."/>
            <person name="Andreopoulos B."/>
            <person name="Baker S."/>
            <person name="Barry K."/>
            <person name="Bills G."/>
            <person name="Bluhm B."/>
            <person name="Cannon C."/>
            <person name="Castanera R."/>
            <person name="Culley D."/>
            <person name="Daum C."/>
            <person name="Ezra D."/>
            <person name="Gonzalez J."/>
            <person name="Henrissat B."/>
            <person name="Kuo A."/>
            <person name="Liang C."/>
            <person name="Lipzen A."/>
            <person name="Lutzoni F."/>
            <person name="Magnuson J."/>
            <person name="Mondo S."/>
            <person name="Nolan M."/>
            <person name="Ohm R."/>
            <person name="Pangilinan J."/>
            <person name="Park H.-J."/>
            <person name="Ramirez L."/>
            <person name="Alfaro M."/>
            <person name="Sun H."/>
            <person name="Tritt A."/>
            <person name="Yoshinaga Y."/>
            <person name="Zwiers L.-H."/>
            <person name="Turgeon B."/>
            <person name="Goodwin S."/>
            <person name="Spatafora J."/>
            <person name="Crous P."/>
            <person name="Grigoriev I."/>
        </authorList>
    </citation>
    <scope>NUCLEOTIDE SEQUENCE</scope>
    <source>
        <strain evidence="2">CBS 207.26</strain>
    </source>
</reference>
<name>A0A6A6E9C3_9PEZI</name>
<gene>
    <name evidence="2" type="ORF">K469DRAFT_724452</name>
</gene>
<sequence>MYRSLRIPSFPLGFLCTNTLSNRNTIQFLAEVFSMYGSLLLLKFPILNLTHHLLPSLAILLSYLVKKLLEGNYNRYVSETSGMKDIDPSDWDWWCGYTLYKNVRHSGYAWKDQISRFPMLFREDNARGHWYHVFDGSG</sequence>
<accession>A0A6A6E9C3</accession>
<keyword evidence="3" id="KW-1185">Reference proteome</keyword>
<organism evidence="2 3">
    <name type="scientific">Zopfia rhizophila CBS 207.26</name>
    <dbReference type="NCBI Taxonomy" id="1314779"/>
    <lineage>
        <taxon>Eukaryota</taxon>
        <taxon>Fungi</taxon>
        <taxon>Dikarya</taxon>
        <taxon>Ascomycota</taxon>
        <taxon>Pezizomycotina</taxon>
        <taxon>Dothideomycetes</taxon>
        <taxon>Dothideomycetes incertae sedis</taxon>
        <taxon>Zopfiaceae</taxon>
        <taxon>Zopfia</taxon>
    </lineage>
</organism>
<dbReference type="AlphaFoldDB" id="A0A6A6E9C3"/>
<dbReference type="EMBL" id="ML994623">
    <property type="protein sequence ID" value="KAF2188481.1"/>
    <property type="molecule type" value="Genomic_DNA"/>
</dbReference>
<dbReference type="Proteomes" id="UP000800200">
    <property type="component" value="Unassembled WGS sequence"/>
</dbReference>
<evidence type="ECO:0000313" key="2">
    <source>
        <dbReference type="EMBL" id="KAF2188481.1"/>
    </source>
</evidence>
<dbReference type="InterPro" id="IPR057315">
    <property type="entry name" value="Exo_endo_phos_PGAP2IP_C"/>
</dbReference>
<feature type="domain" description="PGAP2IP C-terminal nuclease-like" evidence="1">
    <location>
        <begin position="58"/>
        <end position="109"/>
    </location>
</feature>
<dbReference type="OrthoDB" id="68581at2759"/>
<protein>
    <recommendedName>
        <fullName evidence="1">PGAP2IP C-terminal nuclease-like domain-containing protein</fullName>
    </recommendedName>
</protein>
<proteinExistence type="predicted"/>
<evidence type="ECO:0000259" key="1">
    <source>
        <dbReference type="Pfam" id="PF23226"/>
    </source>
</evidence>